<proteinExistence type="predicted"/>
<accession>A0A151S0X2</accession>
<reference evidence="1" key="1">
    <citation type="journal article" date="2012" name="Nat. Biotechnol.">
        <title>Draft genome sequence of pigeonpea (Cajanus cajan), an orphan legume crop of resource-poor farmers.</title>
        <authorList>
            <person name="Varshney R.K."/>
            <person name="Chen W."/>
            <person name="Li Y."/>
            <person name="Bharti A.K."/>
            <person name="Saxena R.K."/>
            <person name="Schlueter J.A."/>
            <person name="Donoghue M.T."/>
            <person name="Azam S."/>
            <person name="Fan G."/>
            <person name="Whaley A.M."/>
            <person name="Farmer A.D."/>
            <person name="Sheridan J."/>
            <person name="Iwata A."/>
            <person name="Tuteja R."/>
            <person name="Penmetsa R.V."/>
            <person name="Wu W."/>
            <person name="Upadhyaya H.D."/>
            <person name="Yang S.P."/>
            <person name="Shah T."/>
            <person name="Saxena K.B."/>
            <person name="Michael T."/>
            <person name="McCombie W.R."/>
            <person name="Yang B."/>
            <person name="Zhang G."/>
            <person name="Yang H."/>
            <person name="Wang J."/>
            <person name="Spillane C."/>
            <person name="Cook D.R."/>
            <person name="May G.D."/>
            <person name="Xu X."/>
            <person name="Jackson S.A."/>
        </authorList>
    </citation>
    <scope>NUCLEOTIDE SEQUENCE [LARGE SCALE GENOMIC DNA]</scope>
</reference>
<dbReference type="Gene3D" id="3.60.10.10">
    <property type="entry name" value="Endonuclease/exonuclease/phosphatase"/>
    <property type="match status" value="1"/>
</dbReference>
<dbReference type="EMBL" id="KQ483501">
    <property type="protein sequence ID" value="KYP48387.1"/>
    <property type="molecule type" value="Genomic_DNA"/>
</dbReference>
<evidence type="ECO:0000313" key="2">
    <source>
        <dbReference type="Proteomes" id="UP000075243"/>
    </source>
</evidence>
<organism evidence="1 2">
    <name type="scientific">Cajanus cajan</name>
    <name type="common">Pigeon pea</name>
    <name type="synonym">Cajanus indicus</name>
    <dbReference type="NCBI Taxonomy" id="3821"/>
    <lineage>
        <taxon>Eukaryota</taxon>
        <taxon>Viridiplantae</taxon>
        <taxon>Streptophyta</taxon>
        <taxon>Embryophyta</taxon>
        <taxon>Tracheophyta</taxon>
        <taxon>Spermatophyta</taxon>
        <taxon>Magnoliopsida</taxon>
        <taxon>eudicotyledons</taxon>
        <taxon>Gunneridae</taxon>
        <taxon>Pentapetalae</taxon>
        <taxon>rosids</taxon>
        <taxon>fabids</taxon>
        <taxon>Fabales</taxon>
        <taxon>Fabaceae</taxon>
        <taxon>Papilionoideae</taxon>
        <taxon>50 kb inversion clade</taxon>
        <taxon>NPAAA clade</taxon>
        <taxon>indigoferoid/millettioid clade</taxon>
        <taxon>Phaseoleae</taxon>
        <taxon>Cajanus</taxon>
    </lineage>
</organism>
<feature type="non-terminal residue" evidence="1">
    <location>
        <position position="1"/>
    </location>
</feature>
<dbReference type="PANTHER" id="PTHR33710">
    <property type="entry name" value="BNAC02G09200D PROTEIN"/>
    <property type="match status" value="1"/>
</dbReference>
<protein>
    <submittedName>
        <fullName evidence="1">Uncharacterized protein</fullName>
    </submittedName>
</protein>
<dbReference type="PANTHER" id="PTHR33710:SF64">
    <property type="entry name" value="ENDONUCLEASE_EXONUCLEASE_PHOSPHATASE DOMAIN-CONTAINING PROTEIN"/>
    <property type="match status" value="1"/>
</dbReference>
<sequence length="409" mass="48878">IWKEKNCTLTIINVYIPCDMEKKIRIWDEIKHIKESNNCEGWCVLGDFNSVMVMRRERREFNKFIEEIELKDIPLAGRKFSWYRPNGKAKSRINSVVSSEWLELCLGCTQYVLDMNISNHFLIVIKNTIVDWGHKSFKVLDCWFLDNNFEKFIKEVWDGTKIVGYSAFILKEKINTLKENLKWWNKNIFGMANAMNLFDKKYGEQEPSEVKIMRRMKLQEEFWKILMSNESLLRQKARSKWLLKGDQNSKYFHAMVNWKRRRCMLRGLNIGGAWVEDPNKVRFGQISQKDNKLLMARFGELEIKEAVWECESYKSPGPDGINFKFIKHLWEDMKEDIYPKANAFLEGRFLFHIVLVVNEAIDEARRKKKKCLVYKVDYEKAYDSIDWNSLCYMVQRLGLGDKRIKWMIR</sequence>
<gene>
    <name evidence="1" type="ORF">KK1_029918</name>
</gene>
<dbReference type="STRING" id="3821.A0A151S0X2"/>
<name>A0A151S0X2_CAJCA</name>
<dbReference type="Gramene" id="C.cajan_30933.t">
    <property type="protein sequence ID" value="C.cajan_30933.t"/>
    <property type="gene ID" value="C.cajan_30933"/>
</dbReference>
<dbReference type="Proteomes" id="UP000075243">
    <property type="component" value="Unassembled WGS sequence"/>
</dbReference>
<evidence type="ECO:0000313" key="1">
    <source>
        <dbReference type="EMBL" id="KYP48387.1"/>
    </source>
</evidence>
<dbReference type="AlphaFoldDB" id="A0A151S0X2"/>
<keyword evidence="2" id="KW-1185">Reference proteome</keyword>
<dbReference type="InterPro" id="IPR036691">
    <property type="entry name" value="Endo/exonu/phosph_ase_sf"/>
</dbReference>
<dbReference type="SUPFAM" id="SSF56219">
    <property type="entry name" value="DNase I-like"/>
    <property type="match status" value="1"/>
</dbReference>